<evidence type="ECO:0000313" key="1">
    <source>
        <dbReference type="EMBL" id="MBI4922873.1"/>
    </source>
</evidence>
<accession>A0A933L2Q3</accession>
<dbReference type="AlphaFoldDB" id="A0A933L2Q3"/>
<protein>
    <submittedName>
        <fullName evidence="1">DUF721 domain-containing protein</fullName>
    </submittedName>
</protein>
<dbReference type="InterPro" id="IPR007922">
    <property type="entry name" value="DciA-like"/>
</dbReference>
<sequence>MASKPKEPSEPRRLNRTVGVGEALSGVLDSALKKRGFATKDILTHWAAMAPKPYDLVAVPDRLQWPRGAGHEGATLYLRCSQGHALALSHEGPLVAAAVNRYFGYFLVREVRLSIEPFRPRSVAKTEARVTLPEVAQHAGDAVAEVGDPALKDALKGLGEAVFGQRKH</sequence>
<dbReference type="Pfam" id="PF05258">
    <property type="entry name" value="DciA"/>
    <property type="match status" value="1"/>
</dbReference>
<dbReference type="PIRSF" id="PIRSF032064">
    <property type="entry name" value="UCP032064"/>
    <property type="match status" value="1"/>
</dbReference>
<proteinExistence type="predicted"/>
<reference evidence="1" key="1">
    <citation type="submission" date="2020-07" db="EMBL/GenBank/DDBJ databases">
        <title>Huge and variable diversity of episymbiotic CPR bacteria and DPANN archaea in groundwater ecosystems.</title>
        <authorList>
            <person name="He C.Y."/>
            <person name="Keren R."/>
            <person name="Whittaker M."/>
            <person name="Farag I.F."/>
            <person name="Doudna J."/>
            <person name="Cate J.H.D."/>
            <person name="Banfield J.F."/>
        </authorList>
    </citation>
    <scope>NUCLEOTIDE SEQUENCE</scope>
    <source>
        <strain evidence="1">NC_groundwater_1586_Pr3_B-0.1um_66_15</strain>
    </source>
</reference>
<name>A0A933L2Q3_9HYPH</name>
<gene>
    <name evidence="1" type="ORF">HY834_14090</name>
</gene>
<dbReference type="InterPro" id="IPR010593">
    <property type="entry name" value="DUF1159"/>
</dbReference>
<dbReference type="EMBL" id="JACRAF010000039">
    <property type="protein sequence ID" value="MBI4922873.1"/>
    <property type="molecule type" value="Genomic_DNA"/>
</dbReference>
<comment type="caution">
    <text evidence="1">The sequence shown here is derived from an EMBL/GenBank/DDBJ whole genome shotgun (WGS) entry which is preliminary data.</text>
</comment>
<organism evidence="1 2">
    <name type="scientific">Devosia nanyangense</name>
    <dbReference type="NCBI Taxonomy" id="1228055"/>
    <lineage>
        <taxon>Bacteria</taxon>
        <taxon>Pseudomonadati</taxon>
        <taxon>Pseudomonadota</taxon>
        <taxon>Alphaproteobacteria</taxon>
        <taxon>Hyphomicrobiales</taxon>
        <taxon>Devosiaceae</taxon>
        <taxon>Devosia</taxon>
    </lineage>
</organism>
<dbReference type="Proteomes" id="UP000782610">
    <property type="component" value="Unassembled WGS sequence"/>
</dbReference>
<evidence type="ECO:0000313" key="2">
    <source>
        <dbReference type="Proteomes" id="UP000782610"/>
    </source>
</evidence>